<keyword evidence="9" id="KW-1185">Reference proteome</keyword>
<keyword evidence="3" id="KW-0964">Secreted</keyword>
<evidence type="ECO:0000259" key="7">
    <source>
        <dbReference type="Pfam" id="PF19272"/>
    </source>
</evidence>
<comment type="caution">
    <text evidence="8">The sequence shown here is derived from an EMBL/GenBank/DDBJ whole genome shotgun (WGS) entry which is preliminary data.</text>
</comment>
<dbReference type="RefSeq" id="WP_150946315.1">
    <property type="nucleotide sequence ID" value="NZ_VCMV01000025.1"/>
</dbReference>
<dbReference type="InterPro" id="IPR004843">
    <property type="entry name" value="Calcineurin-like_PHP"/>
</dbReference>
<protein>
    <submittedName>
        <fullName evidence="8">Uncharacterized protein</fullName>
    </submittedName>
</protein>
<gene>
    <name evidence="8" type="ORF">FEZ63_16165</name>
</gene>
<sequence>MARNFFHAQGLLLFVLIGLVGPISARAAEPARTFAVISDIHFNPFAVPELAPRLSNAAPKEWPAIFASVTKQAFARRGEDTNQPLLSSALAALSEQAANADLVMVPGDLLVHRFEEVAAQALGTSLTSDVMRSLAIKTEIYVADALRAALPGRAILVALGNNDSECGDYQIEPGGAFLSSSRETVRDLAGPDLLTPEFDETYRAGGYYAARHPTFAGTTILVVNDVLWSSNYRDACGTGGIAAAEAMMSWVERQLTEARAAGRQVWLVHHIPVGIDSYTTQHAAAAVSCPARAAPFLKEPFASRFVMLMREYAATIQASFAGHTHQDGYRLVMADNNAVGVEKIAPSVSPVFGNNPGFHVFEYDRQTGQPKDFSTWYLANLELASTTIPGEWRREYVFTEAYGQGAYSATAVNKIAETMGQSGMAGDQTRNIFRRLYPVSHGEIDARALPAYVCAFGNLDLSSFNACYCGK</sequence>
<keyword evidence="4" id="KW-0378">Hydrolase</keyword>
<feature type="domain" description="Calcineurin-like phosphoesterase" evidence="6">
    <location>
        <begin position="33"/>
        <end position="326"/>
    </location>
</feature>
<evidence type="ECO:0000256" key="3">
    <source>
        <dbReference type="ARBA" id="ARBA00022525"/>
    </source>
</evidence>
<dbReference type="Proteomes" id="UP000325684">
    <property type="component" value="Unassembled WGS sequence"/>
</dbReference>
<dbReference type="PANTHER" id="PTHR10340">
    <property type="entry name" value="SPHINGOMYELIN PHOSPHODIESTERASE"/>
    <property type="match status" value="1"/>
</dbReference>
<dbReference type="InterPro" id="IPR029052">
    <property type="entry name" value="Metallo-depent_PP-like"/>
</dbReference>
<reference evidence="8 9" key="1">
    <citation type="journal article" date="2019" name="Microorganisms">
        <title>Genome Insights into the Novel Species Microvirga brassicacearum, a Rapeseed Endophyte with Biotechnological Potential.</title>
        <authorList>
            <person name="Jimenez-Gomez A."/>
            <person name="Saati-Santamaria Z."/>
            <person name="Igual J.M."/>
            <person name="Rivas R."/>
            <person name="Mateos P.F."/>
            <person name="Garcia-Fraile P."/>
        </authorList>
    </citation>
    <scope>NUCLEOTIDE SEQUENCE [LARGE SCALE GENOMIC DNA]</scope>
    <source>
        <strain evidence="8 9">CDVBN77</strain>
    </source>
</reference>
<dbReference type="Pfam" id="PF00149">
    <property type="entry name" value="Metallophos"/>
    <property type="match status" value="1"/>
</dbReference>
<evidence type="ECO:0000256" key="5">
    <source>
        <dbReference type="ARBA" id="ARBA00023180"/>
    </source>
</evidence>
<evidence type="ECO:0000313" key="8">
    <source>
        <dbReference type="EMBL" id="KAB0265964.1"/>
    </source>
</evidence>
<evidence type="ECO:0000259" key="6">
    <source>
        <dbReference type="Pfam" id="PF00149"/>
    </source>
</evidence>
<dbReference type="PANTHER" id="PTHR10340:SF57">
    <property type="entry name" value="METALLOPHOS DOMAIN-CONTAINING PROTEIN"/>
    <property type="match status" value="1"/>
</dbReference>
<dbReference type="OrthoDB" id="106957at2"/>
<evidence type="ECO:0000313" key="9">
    <source>
        <dbReference type="Proteomes" id="UP000325684"/>
    </source>
</evidence>
<dbReference type="GO" id="GO:0005576">
    <property type="term" value="C:extracellular region"/>
    <property type="evidence" value="ECO:0007669"/>
    <property type="project" value="UniProtKB-SubCell"/>
</dbReference>
<evidence type="ECO:0000256" key="4">
    <source>
        <dbReference type="ARBA" id="ARBA00022801"/>
    </source>
</evidence>
<dbReference type="Pfam" id="PF19272">
    <property type="entry name" value="ASMase_C"/>
    <property type="match status" value="1"/>
</dbReference>
<evidence type="ECO:0000256" key="2">
    <source>
        <dbReference type="ARBA" id="ARBA00008234"/>
    </source>
</evidence>
<dbReference type="InterPro" id="IPR045473">
    <property type="entry name" value="ASM_C"/>
</dbReference>
<dbReference type="AlphaFoldDB" id="A0A5N3P899"/>
<dbReference type="EMBL" id="VCMV01000025">
    <property type="protein sequence ID" value="KAB0265964.1"/>
    <property type="molecule type" value="Genomic_DNA"/>
</dbReference>
<feature type="domain" description="Sphingomyelin phosphodiesterase C-terminal" evidence="7">
    <location>
        <begin position="352"/>
        <end position="467"/>
    </location>
</feature>
<dbReference type="SUPFAM" id="SSF56300">
    <property type="entry name" value="Metallo-dependent phosphatases"/>
    <property type="match status" value="1"/>
</dbReference>
<comment type="similarity">
    <text evidence="2">Belongs to the acid sphingomyelinase family.</text>
</comment>
<dbReference type="PROSITE" id="PS50096">
    <property type="entry name" value="IQ"/>
    <property type="match status" value="1"/>
</dbReference>
<organism evidence="8 9">
    <name type="scientific">Microvirga brassicacearum</name>
    <dbReference type="NCBI Taxonomy" id="2580413"/>
    <lineage>
        <taxon>Bacteria</taxon>
        <taxon>Pseudomonadati</taxon>
        <taxon>Pseudomonadota</taxon>
        <taxon>Alphaproteobacteria</taxon>
        <taxon>Hyphomicrobiales</taxon>
        <taxon>Methylobacteriaceae</taxon>
        <taxon>Microvirga</taxon>
    </lineage>
</organism>
<dbReference type="GO" id="GO:0016787">
    <property type="term" value="F:hydrolase activity"/>
    <property type="evidence" value="ECO:0007669"/>
    <property type="project" value="UniProtKB-KW"/>
</dbReference>
<dbReference type="Gene3D" id="3.60.21.10">
    <property type="match status" value="1"/>
</dbReference>
<comment type="subcellular location">
    <subcellularLocation>
        <location evidence="1">Secreted</location>
    </subcellularLocation>
</comment>
<keyword evidence="5" id="KW-0325">Glycoprotein</keyword>
<proteinExistence type="inferred from homology"/>
<evidence type="ECO:0000256" key="1">
    <source>
        <dbReference type="ARBA" id="ARBA00004613"/>
    </source>
</evidence>
<accession>A0A5N3P899</accession>
<name>A0A5N3P899_9HYPH</name>